<dbReference type="Proteomes" id="UP000037939">
    <property type="component" value="Unassembled WGS sequence"/>
</dbReference>
<dbReference type="GO" id="GO:0016740">
    <property type="term" value="F:transferase activity"/>
    <property type="evidence" value="ECO:0007669"/>
    <property type="project" value="UniProtKB-KW"/>
</dbReference>
<protein>
    <submittedName>
        <fullName evidence="4">Glycosyl transferase family 2</fullName>
    </submittedName>
</protein>
<dbReference type="InterPro" id="IPR027791">
    <property type="entry name" value="Galactosyl_T_C"/>
</dbReference>
<dbReference type="EMBL" id="LAQT01000002">
    <property type="protein sequence ID" value="KPC54419.1"/>
    <property type="molecule type" value="Genomic_DNA"/>
</dbReference>
<comment type="caution">
    <text evidence="4">The sequence shown here is derived from an EMBL/GenBank/DDBJ whole genome shotgun (WGS) entry which is preliminary data.</text>
</comment>
<feature type="domain" description="Glycosyltransferase 2-like" evidence="2">
    <location>
        <begin position="19"/>
        <end position="105"/>
    </location>
</feature>
<evidence type="ECO:0000259" key="3">
    <source>
        <dbReference type="Pfam" id="PF02709"/>
    </source>
</evidence>
<evidence type="ECO:0000313" key="5">
    <source>
        <dbReference type="Proteomes" id="UP000037939"/>
    </source>
</evidence>
<dbReference type="Pfam" id="PF00535">
    <property type="entry name" value="Glycos_transf_2"/>
    <property type="match status" value="1"/>
</dbReference>
<dbReference type="PANTHER" id="PTHR43685">
    <property type="entry name" value="GLYCOSYLTRANSFERASE"/>
    <property type="match status" value="1"/>
</dbReference>
<dbReference type="STRING" id="857265.WG78_02520"/>
<dbReference type="InterPro" id="IPR001173">
    <property type="entry name" value="Glyco_trans_2-like"/>
</dbReference>
<dbReference type="Gene3D" id="3.90.550.10">
    <property type="entry name" value="Spore Coat Polysaccharide Biosynthesis Protein SpsA, Chain A"/>
    <property type="match status" value="1"/>
</dbReference>
<proteinExistence type="predicted"/>
<sequence length="278" mass="30961">MLGASQNPVAGPALLTFVTTCKGRLSHLQLTLPTWLAQRDCAVIVVDYGCPDGAGDWVAAHHPQVAVVRVNDDASFCLARARNAALPHIRTDWVCFIDADIRVTGDLAGWFAEQPNPAGFYRPDPFDFDTGGTVLCRVQDVQRAGGYDELIRGYGGEDTDLYARLLRIGVPRRAFNGAWLAPIRHDTEARLRFYQDKDLEQHRRLFLLYRTIKLDLIDLHKRMLSADELRTIFGLAQQALAANAPLSIKLGEQPEFPAFGGFSLQRSLVYNLTARQTP</sequence>
<evidence type="ECO:0000313" key="4">
    <source>
        <dbReference type="EMBL" id="KPC54419.1"/>
    </source>
</evidence>
<name>A0A0N0XKC5_9NEIS</name>
<keyword evidence="1 4" id="KW-0808">Transferase</keyword>
<organism evidence="4 5">
    <name type="scientific">Amantichitinum ursilacus</name>
    <dbReference type="NCBI Taxonomy" id="857265"/>
    <lineage>
        <taxon>Bacteria</taxon>
        <taxon>Pseudomonadati</taxon>
        <taxon>Pseudomonadota</taxon>
        <taxon>Betaproteobacteria</taxon>
        <taxon>Neisseriales</taxon>
        <taxon>Chitinibacteraceae</taxon>
        <taxon>Amantichitinum</taxon>
    </lineage>
</organism>
<dbReference type="InterPro" id="IPR050834">
    <property type="entry name" value="Glycosyltransf_2"/>
</dbReference>
<gene>
    <name evidence="4" type="ORF">WG78_02520</name>
</gene>
<dbReference type="CDD" id="cd00761">
    <property type="entry name" value="Glyco_tranf_GTA_type"/>
    <property type="match status" value="1"/>
</dbReference>
<evidence type="ECO:0000256" key="1">
    <source>
        <dbReference type="ARBA" id="ARBA00022679"/>
    </source>
</evidence>
<dbReference type="InterPro" id="IPR029044">
    <property type="entry name" value="Nucleotide-diphossugar_trans"/>
</dbReference>
<keyword evidence="5" id="KW-1185">Reference proteome</keyword>
<reference evidence="4 5" key="1">
    <citation type="submission" date="2015-07" db="EMBL/GenBank/DDBJ databases">
        <title>Draft genome sequence of the Amantichitinum ursilacus IGB-41, a new chitin-degrading bacterium.</title>
        <authorList>
            <person name="Kirstahler P."/>
            <person name="Guenther M."/>
            <person name="Grumaz C."/>
            <person name="Rupp S."/>
            <person name="Zibek S."/>
            <person name="Sohn K."/>
        </authorList>
    </citation>
    <scope>NUCLEOTIDE SEQUENCE [LARGE SCALE GENOMIC DNA]</scope>
    <source>
        <strain evidence="4 5">IGB-41</strain>
    </source>
</reference>
<accession>A0A0N0XKC5</accession>
<dbReference type="SUPFAM" id="SSF53448">
    <property type="entry name" value="Nucleotide-diphospho-sugar transferases"/>
    <property type="match status" value="1"/>
</dbReference>
<feature type="domain" description="Galactosyltransferase C-terminal" evidence="3">
    <location>
        <begin position="130"/>
        <end position="171"/>
    </location>
</feature>
<dbReference type="AlphaFoldDB" id="A0A0N0XKC5"/>
<dbReference type="Pfam" id="PF02709">
    <property type="entry name" value="Glyco_transf_7C"/>
    <property type="match status" value="1"/>
</dbReference>
<evidence type="ECO:0000259" key="2">
    <source>
        <dbReference type="Pfam" id="PF00535"/>
    </source>
</evidence>
<dbReference type="PANTHER" id="PTHR43685:SF2">
    <property type="entry name" value="GLYCOSYLTRANSFERASE 2-LIKE DOMAIN-CONTAINING PROTEIN"/>
    <property type="match status" value="1"/>
</dbReference>
<dbReference type="OrthoDB" id="9801954at2"/>